<evidence type="ECO:0000313" key="1">
    <source>
        <dbReference type="EMBL" id="GIY08964.1"/>
    </source>
</evidence>
<sequence length="80" mass="8832">MNVASGPRYMEGQCATGTMYGKSKYGWIETQRLSLTEGSHTSQKAQMANIYCSSTTTNHGGGYVYNQQSHNLIFSSKARQ</sequence>
<comment type="caution">
    <text evidence="1">The sequence shown here is derived from an EMBL/GenBank/DDBJ whole genome shotgun (WGS) entry which is preliminary data.</text>
</comment>
<protein>
    <submittedName>
        <fullName evidence="1">Uncharacterized protein</fullName>
    </submittedName>
</protein>
<proteinExistence type="predicted"/>
<dbReference type="Proteomes" id="UP001054945">
    <property type="component" value="Unassembled WGS sequence"/>
</dbReference>
<gene>
    <name evidence="1" type="ORF">CEXT_407841</name>
</gene>
<name>A0AAV4QL19_CAEEX</name>
<keyword evidence="2" id="KW-1185">Reference proteome</keyword>
<reference evidence="1 2" key="1">
    <citation type="submission" date="2021-06" db="EMBL/GenBank/DDBJ databases">
        <title>Caerostris extrusa draft genome.</title>
        <authorList>
            <person name="Kono N."/>
            <person name="Arakawa K."/>
        </authorList>
    </citation>
    <scope>NUCLEOTIDE SEQUENCE [LARGE SCALE GENOMIC DNA]</scope>
</reference>
<accession>A0AAV4QL19</accession>
<evidence type="ECO:0000313" key="2">
    <source>
        <dbReference type="Proteomes" id="UP001054945"/>
    </source>
</evidence>
<dbReference type="EMBL" id="BPLR01006318">
    <property type="protein sequence ID" value="GIY08964.1"/>
    <property type="molecule type" value="Genomic_DNA"/>
</dbReference>
<organism evidence="1 2">
    <name type="scientific">Caerostris extrusa</name>
    <name type="common">Bark spider</name>
    <name type="synonym">Caerostris bankana</name>
    <dbReference type="NCBI Taxonomy" id="172846"/>
    <lineage>
        <taxon>Eukaryota</taxon>
        <taxon>Metazoa</taxon>
        <taxon>Ecdysozoa</taxon>
        <taxon>Arthropoda</taxon>
        <taxon>Chelicerata</taxon>
        <taxon>Arachnida</taxon>
        <taxon>Araneae</taxon>
        <taxon>Araneomorphae</taxon>
        <taxon>Entelegynae</taxon>
        <taxon>Araneoidea</taxon>
        <taxon>Araneidae</taxon>
        <taxon>Caerostris</taxon>
    </lineage>
</organism>
<dbReference type="AlphaFoldDB" id="A0AAV4QL19"/>